<keyword evidence="3" id="KW-1185">Reference proteome</keyword>
<gene>
    <name evidence="2" type="ORF">GCM10009098_36950</name>
</gene>
<dbReference type="EMBL" id="BAAAEO010000007">
    <property type="protein sequence ID" value="GAA0565446.1"/>
    <property type="molecule type" value="Genomic_DNA"/>
</dbReference>
<evidence type="ECO:0000256" key="1">
    <source>
        <dbReference type="SAM" id="Coils"/>
    </source>
</evidence>
<feature type="coiled-coil region" evidence="1">
    <location>
        <begin position="18"/>
        <end position="60"/>
    </location>
</feature>
<keyword evidence="1" id="KW-0175">Coiled coil</keyword>
<protein>
    <submittedName>
        <fullName evidence="2">Uncharacterized protein</fullName>
    </submittedName>
</protein>
<proteinExistence type="predicted"/>
<comment type="caution">
    <text evidence="2">The sequence shown here is derived from an EMBL/GenBank/DDBJ whole genome shotgun (WGS) entry which is preliminary data.</text>
</comment>
<reference evidence="3" key="1">
    <citation type="journal article" date="2019" name="Int. J. Syst. Evol. Microbiol.">
        <title>The Global Catalogue of Microorganisms (GCM) 10K type strain sequencing project: providing services to taxonomists for standard genome sequencing and annotation.</title>
        <authorList>
            <consortium name="The Broad Institute Genomics Platform"/>
            <consortium name="The Broad Institute Genome Sequencing Center for Infectious Disease"/>
            <person name="Wu L."/>
            <person name="Ma J."/>
        </authorList>
    </citation>
    <scope>NUCLEOTIDE SEQUENCE [LARGE SCALE GENOMIC DNA]</scope>
    <source>
        <strain evidence="3">JCM 14331</strain>
    </source>
</reference>
<sequence length="162" mass="18253">MLFIGVLVVVMLYILWQMEQIGKTNKGLQQKLNAREQELLKLQQATYQLAEQQRAVLEQQLSHQPVNPVLSADEVQLARLLCISLPAVVKECCSKSVTPHQVMAGQLKKHSTLGVSQLEKMMQKHSRLTSLWRNNSVMSHLQLCVVVALLAQEEKQAKVSSL</sequence>
<organism evidence="2 3">
    <name type="scientific">Rheinheimera aquimaris</name>
    <dbReference type="NCBI Taxonomy" id="412437"/>
    <lineage>
        <taxon>Bacteria</taxon>
        <taxon>Pseudomonadati</taxon>
        <taxon>Pseudomonadota</taxon>
        <taxon>Gammaproteobacteria</taxon>
        <taxon>Chromatiales</taxon>
        <taxon>Chromatiaceae</taxon>
        <taxon>Rheinheimera</taxon>
    </lineage>
</organism>
<evidence type="ECO:0000313" key="2">
    <source>
        <dbReference type="EMBL" id="GAA0565446.1"/>
    </source>
</evidence>
<evidence type="ECO:0000313" key="3">
    <source>
        <dbReference type="Proteomes" id="UP001501169"/>
    </source>
</evidence>
<accession>A0ABP3PI53</accession>
<dbReference type="Proteomes" id="UP001501169">
    <property type="component" value="Unassembled WGS sequence"/>
</dbReference>
<name>A0ABP3PI53_9GAMM</name>